<dbReference type="Ensembl" id="ENSJJAT00000014302.1">
    <property type="protein sequence ID" value="ENSJJAP00000007881.1"/>
    <property type="gene ID" value="ENSJJAG00000012185.1"/>
</dbReference>
<feature type="region of interest" description="Disordered" evidence="6">
    <location>
        <begin position="1"/>
        <end position="27"/>
    </location>
</feature>
<dbReference type="GO" id="GO:0006417">
    <property type="term" value="P:regulation of translation"/>
    <property type="evidence" value="ECO:0007669"/>
    <property type="project" value="UniProtKB-KW"/>
</dbReference>
<evidence type="ECO:0000256" key="6">
    <source>
        <dbReference type="SAM" id="MobiDB-lite"/>
    </source>
</evidence>
<feature type="compositionally biased region" description="Low complexity" evidence="6">
    <location>
        <begin position="147"/>
        <end position="162"/>
    </location>
</feature>
<reference evidence="9" key="1">
    <citation type="submission" date="2025-08" db="UniProtKB">
        <authorList>
            <consortium name="Ensembl"/>
        </authorList>
    </citation>
    <scope>IDENTIFICATION</scope>
</reference>
<feature type="compositionally biased region" description="Low complexity" evidence="6">
    <location>
        <begin position="258"/>
        <end position="273"/>
    </location>
</feature>
<feature type="compositionally biased region" description="Low complexity" evidence="6">
    <location>
        <begin position="403"/>
        <end position="413"/>
    </location>
</feature>
<evidence type="ECO:0000259" key="8">
    <source>
        <dbReference type="PROSITE" id="PS51366"/>
    </source>
</evidence>
<comment type="similarity">
    <text evidence="1">Belongs to the eukaryotic initiation factor 4G family.</text>
</comment>
<feature type="compositionally biased region" description="Basic and acidic residues" evidence="6">
    <location>
        <begin position="284"/>
        <end position="293"/>
    </location>
</feature>
<dbReference type="InterPro" id="IPR003307">
    <property type="entry name" value="W2_domain"/>
</dbReference>
<feature type="domain" description="MI" evidence="8">
    <location>
        <begin position="713"/>
        <end position="835"/>
    </location>
</feature>
<dbReference type="CDD" id="cd11559">
    <property type="entry name" value="W2_eIF4G1_like"/>
    <property type="match status" value="1"/>
</dbReference>
<dbReference type="FunFam" id="1.25.40.180:FF:000003">
    <property type="entry name" value="Putative eukaryotic translation initiation factor 4 gamma 1"/>
    <property type="match status" value="1"/>
</dbReference>
<evidence type="ECO:0000256" key="1">
    <source>
        <dbReference type="ARBA" id="ARBA00005775"/>
    </source>
</evidence>
<dbReference type="Pfam" id="PF02854">
    <property type="entry name" value="MIF4G"/>
    <property type="match status" value="1"/>
</dbReference>
<feature type="compositionally biased region" description="Polar residues" evidence="6">
    <location>
        <begin position="51"/>
        <end position="64"/>
    </location>
</feature>
<evidence type="ECO:0000313" key="10">
    <source>
        <dbReference type="Proteomes" id="UP000694385"/>
    </source>
</evidence>
<proteinExistence type="inferred from homology"/>
<feature type="compositionally biased region" description="Basic and acidic residues" evidence="6">
    <location>
        <begin position="621"/>
        <end position="652"/>
    </location>
</feature>
<evidence type="ECO:0008006" key="11">
    <source>
        <dbReference type="Google" id="ProtNLM"/>
    </source>
</evidence>
<dbReference type="SMART" id="SM00543">
    <property type="entry name" value="MIF4G"/>
    <property type="match status" value="1"/>
</dbReference>
<evidence type="ECO:0000259" key="7">
    <source>
        <dbReference type="PROSITE" id="PS51363"/>
    </source>
</evidence>
<feature type="compositionally biased region" description="Basic and acidic residues" evidence="6">
    <location>
        <begin position="302"/>
        <end position="312"/>
    </location>
</feature>
<dbReference type="PANTHER" id="PTHR23253:SF10">
    <property type="entry name" value="EUKARYOTIC TRANSLATION INITIATION FACTOR 4 GAMMA 1"/>
    <property type="match status" value="1"/>
</dbReference>
<dbReference type="FunFam" id="1.25.40.180:FF:000002">
    <property type="entry name" value="Eukaryotic translation initiation factor 4 gamma, 3, putative"/>
    <property type="match status" value="1"/>
</dbReference>
<evidence type="ECO:0000256" key="3">
    <source>
        <dbReference type="ARBA" id="ARBA00022553"/>
    </source>
</evidence>
<organism evidence="9 10">
    <name type="scientific">Jaculus jaculus</name>
    <name type="common">Lesser Egyptian jerboa</name>
    <dbReference type="NCBI Taxonomy" id="51337"/>
    <lineage>
        <taxon>Eukaryota</taxon>
        <taxon>Metazoa</taxon>
        <taxon>Chordata</taxon>
        <taxon>Craniata</taxon>
        <taxon>Vertebrata</taxon>
        <taxon>Euteleostomi</taxon>
        <taxon>Mammalia</taxon>
        <taxon>Eutheria</taxon>
        <taxon>Euarchontoglires</taxon>
        <taxon>Glires</taxon>
        <taxon>Rodentia</taxon>
        <taxon>Myomorpha</taxon>
        <taxon>Dipodoidea</taxon>
        <taxon>Dipodidae</taxon>
        <taxon>Dipodinae</taxon>
        <taxon>Jaculus</taxon>
    </lineage>
</organism>
<dbReference type="InterPro" id="IPR016024">
    <property type="entry name" value="ARM-type_fold"/>
</dbReference>
<dbReference type="Gene3D" id="1.25.40.180">
    <property type="match status" value="3"/>
</dbReference>
<feature type="region of interest" description="Disordered" evidence="6">
    <location>
        <begin position="377"/>
        <end position="422"/>
    </location>
</feature>
<feature type="region of interest" description="Disordered" evidence="6">
    <location>
        <begin position="441"/>
        <end position="467"/>
    </location>
</feature>
<dbReference type="GO" id="GO:0003743">
    <property type="term" value="F:translation initiation factor activity"/>
    <property type="evidence" value="ECO:0007669"/>
    <property type="project" value="UniProtKB-KW"/>
</dbReference>
<keyword evidence="4" id="KW-0810">Translation regulation</keyword>
<dbReference type="InterPro" id="IPR003890">
    <property type="entry name" value="MIF4G-like_typ-3"/>
</dbReference>
<feature type="domain" description="W2" evidence="7">
    <location>
        <begin position="902"/>
        <end position="1071"/>
    </location>
</feature>
<feature type="compositionally biased region" description="Basic and acidic residues" evidence="6">
    <location>
        <begin position="660"/>
        <end position="697"/>
    </location>
</feature>
<keyword evidence="2" id="KW-0396">Initiation factor</keyword>
<reference evidence="9" key="2">
    <citation type="submission" date="2025-09" db="UniProtKB">
        <authorList>
            <consortium name="Ensembl"/>
        </authorList>
    </citation>
    <scope>IDENTIFICATION</scope>
</reference>
<dbReference type="GO" id="GO:0016281">
    <property type="term" value="C:eukaryotic translation initiation factor 4F complex"/>
    <property type="evidence" value="ECO:0007669"/>
    <property type="project" value="TreeGrafter"/>
</dbReference>
<name>A0A8C5KHU4_JACJA</name>
<keyword evidence="3" id="KW-0597">Phosphoprotein</keyword>
<dbReference type="OMA" id="KRERKTX"/>
<dbReference type="SMART" id="SM00515">
    <property type="entry name" value="eIF5C"/>
    <property type="match status" value="1"/>
</dbReference>
<evidence type="ECO:0000256" key="2">
    <source>
        <dbReference type="ARBA" id="ARBA00022540"/>
    </source>
</evidence>
<evidence type="ECO:0000313" key="9">
    <source>
        <dbReference type="Ensembl" id="ENSJJAP00000007881.1"/>
    </source>
</evidence>
<dbReference type="InterPro" id="IPR003891">
    <property type="entry name" value="Initiation_fac_eIF4g_MI"/>
</dbReference>
<dbReference type="SUPFAM" id="SSF48371">
    <property type="entry name" value="ARM repeat"/>
    <property type="match status" value="3"/>
</dbReference>
<keyword evidence="5" id="KW-0648">Protein biosynthesis</keyword>
<dbReference type="PROSITE" id="PS51363">
    <property type="entry name" value="W2"/>
    <property type="match status" value="1"/>
</dbReference>
<feature type="compositionally biased region" description="Acidic residues" evidence="6">
    <location>
        <begin position="168"/>
        <end position="184"/>
    </location>
</feature>
<dbReference type="GO" id="GO:0003729">
    <property type="term" value="F:mRNA binding"/>
    <property type="evidence" value="ECO:0007669"/>
    <property type="project" value="TreeGrafter"/>
</dbReference>
<sequence length="1071" mass="118854">MTAGVIQMSVEESTPISHETEEPYCLSPEPTLAEPILEVEVTLSKPIPESEFSSGPLQVPTSPASHKVKIHEPNGMVPTEDLEPEVETNPEPTPPALSVCPSESPVPIAPTAQPEELLNGAPSPPAVDLSPVSEPEEQATGGDTASLVPPAILAATPPTTLPDTSPNQEEEIEEEDEEEEVGEAESEKGGEELLPSESTPISNQLSASLEVAAATQVAVSVPKRRRKIKELNKKEAVGDLLDAFKEVNPAVPEVENQPPAGSNPGPESEGSSVPPRPDEAEESWDSKEDKIHNAENIQPGEQKYEYKSDQWKPLNLEEKKRYDREFLLGFQFIFASMQKPEGLPHITDVVLDKANKTPLRPLDPSRLPGINCGPDFTPSFANLGRPALSNRGPPRGGPGGELPRGPAGLGPRRSQQGPRKEPRKIIATVLMSEDIKLNKAEKAWKPSSKRTAADKDRGEEDADGSKTQDLFRRVRSILNKLTPQMFQQLMKQVTQLAIDTEERLKGVIDLIFEKAISEPNFSVAYANMCRCLMTLKVPTTEKPTVTVNFRKLLLNRCQKEFEKDKDDDEVFEKKQKEMDEAATPGSIDSNNQLFAPGGRLSWGKGSSGGSGAKPSDTSSLSRERGEKAGDRGDRLERSERGGDRGDRIDRARTPATKRSFSKEVEERSRERPSQPEGLRKAASLTEDRGRDPVKREATLPPVNLPKAELSEDELEKKSKAIIEEYLHLNDMKEAVQCVQELASPSLLFIFVRHGIESTLERSTIAREHMGRLLHQLLYTGHLSTAQYYQGLYEILELAEDMEIDIPHVWLYLAELVTPILQEDGVPMGELFREITKPLRPMGKATSLLLEILGLLCKSMGPKKVGMLWREAGLSWKEFLPEGQDIGSFVAEKKVEYTLGEESEAPGQRALAFEELSRQLEKLLKDDSSNQQVFDWIEANLNEQQIASNTLVRALMTTVCYSAIIFENPLRVDVAVLKARARLLQKYLCDEQKELQALYALQALVVTLEQPANLLRMFFDALYDEDVVKEDAFYSWESSKDPAEQQGKGVALKSVTTFFNWLREAEEESDHN</sequence>
<dbReference type="FunFam" id="1.25.40.180:FF:000228">
    <property type="match status" value="1"/>
</dbReference>
<feature type="region of interest" description="Disordered" evidence="6">
    <location>
        <begin position="47"/>
        <end position="202"/>
    </location>
</feature>
<dbReference type="Proteomes" id="UP000694385">
    <property type="component" value="Unassembled WGS sequence"/>
</dbReference>
<dbReference type="SMART" id="SM00544">
    <property type="entry name" value="MA3"/>
    <property type="match status" value="1"/>
</dbReference>
<feature type="region of interest" description="Disordered" evidence="6">
    <location>
        <begin position="213"/>
        <end position="232"/>
    </location>
</feature>
<dbReference type="GeneTree" id="ENSGT00940000154648"/>
<dbReference type="PANTHER" id="PTHR23253">
    <property type="entry name" value="EUKARYOTIC TRANSLATION INITIATION FACTOR 4 GAMMA"/>
    <property type="match status" value="1"/>
</dbReference>
<protein>
    <recommendedName>
        <fullName evidence="11">Eukaryotic translation initiation factor 4 gamma 1</fullName>
    </recommendedName>
</protein>
<dbReference type="PROSITE" id="PS51366">
    <property type="entry name" value="MI"/>
    <property type="match status" value="1"/>
</dbReference>
<dbReference type="Pfam" id="PF02847">
    <property type="entry name" value="MA3"/>
    <property type="match status" value="1"/>
</dbReference>
<evidence type="ECO:0000256" key="5">
    <source>
        <dbReference type="ARBA" id="ARBA00022917"/>
    </source>
</evidence>
<feature type="region of interest" description="Disordered" evidence="6">
    <location>
        <begin position="248"/>
        <end position="312"/>
    </location>
</feature>
<feature type="region of interest" description="Disordered" evidence="6">
    <location>
        <begin position="576"/>
        <end position="710"/>
    </location>
</feature>
<evidence type="ECO:0000256" key="4">
    <source>
        <dbReference type="ARBA" id="ARBA00022845"/>
    </source>
</evidence>
<accession>A0A8C5KHU4</accession>
<feature type="compositionally biased region" description="Basic and acidic residues" evidence="6">
    <location>
        <begin position="451"/>
        <end position="467"/>
    </location>
</feature>
<dbReference type="AlphaFoldDB" id="A0A8C5KHU4"/>
<keyword evidence="10" id="KW-1185">Reference proteome</keyword>
<gene>
    <name evidence="9" type="primary">Eif4g1</name>
</gene>
<dbReference type="Pfam" id="PF02020">
    <property type="entry name" value="W2"/>
    <property type="match status" value="1"/>
</dbReference>